<dbReference type="InterPro" id="IPR003594">
    <property type="entry name" value="HATPase_dom"/>
</dbReference>
<evidence type="ECO:0000313" key="9">
    <source>
        <dbReference type="Proteomes" id="UP000240608"/>
    </source>
</evidence>
<comment type="caution">
    <text evidence="8">The sequence shown here is derived from an EMBL/GenBank/DDBJ whole genome shotgun (WGS) entry which is preliminary data.</text>
</comment>
<dbReference type="CDD" id="cd00082">
    <property type="entry name" value="HisKA"/>
    <property type="match status" value="1"/>
</dbReference>
<dbReference type="Pfam" id="PF13426">
    <property type="entry name" value="PAS_9"/>
    <property type="match status" value="1"/>
</dbReference>
<name>A0A2T4DBY8_9BACT</name>
<evidence type="ECO:0000256" key="1">
    <source>
        <dbReference type="ARBA" id="ARBA00000085"/>
    </source>
</evidence>
<dbReference type="EMBL" id="PYVU01000414">
    <property type="protein sequence ID" value="PTB91298.1"/>
    <property type="molecule type" value="Genomic_DNA"/>
</dbReference>
<protein>
    <recommendedName>
        <fullName evidence="2">histidine kinase</fullName>
        <ecNumber evidence="2">2.7.13.3</ecNumber>
    </recommendedName>
</protein>
<dbReference type="PANTHER" id="PTHR43304:SF1">
    <property type="entry name" value="PAC DOMAIN-CONTAINING PROTEIN"/>
    <property type="match status" value="1"/>
</dbReference>
<feature type="non-terminal residue" evidence="8">
    <location>
        <position position="281"/>
    </location>
</feature>
<dbReference type="InterPro" id="IPR003661">
    <property type="entry name" value="HisK_dim/P_dom"/>
</dbReference>
<dbReference type="NCBIfam" id="TIGR00229">
    <property type="entry name" value="sensory_box"/>
    <property type="match status" value="1"/>
</dbReference>
<comment type="catalytic activity">
    <reaction evidence="1">
        <text>ATP + protein L-histidine = ADP + protein N-phospho-L-histidine.</text>
        <dbReference type="EC" id="2.7.13.3"/>
    </reaction>
</comment>
<keyword evidence="5" id="KW-0418">Kinase</keyword>
<sequence length="281" mass="32348">NLNHKIIKAPKLFHSLLEYSDGELIDTTITELMEADFVSSDLKLKTALLNCEFNFLDSEIEFITKSQRKVWMECSTSILFNDNKKPIGFLQFMLDVTPLKQSNLSLKDMNAELANFMYKTSHDVRGPIVNILGLASIGKMTATNNDILQYFTLVEQSTQKLEHIFNDFKEVSFILNNEIRITTFDLKELICELLESIFFNKGKDIKMAKVKVQINLPSNFISTDKALLKKLIFHLVENAFEHNSYYDTSFTITVSKKSDQFYQLLFEDDGVGIPEEIHDKV</sequence>
<evidence type="ECO:0000256" key="4">
    <source>
        <dbReference type="ARBA" id="ARBA00022679"/>
    </source>
</evidence>
<organism evidence="8 9">
    <name type="scientific">Marivirga lumbricoides</name>
    <dbReference type="NCBI Taxonomy" id="1046115"/>
    <lineage>
        <taxon>Bacteria</taxon>
        <taxon>Pseudomonadati</taxon>
        <taxon>Bacteroidota</taxon>
        <taxon>Cytophagia</taxon>
        <taxon>Cytophagales</taxon>
        <taxon>Marivirgaceae</taxon>
        <taxon>Marivirga</taxon>
    </lineage>
</organism>
<evidence type="ECO:0000313" key="8">
    <source>
        <dbReference type="EMBL" id="PTB91298.1"/>
    </source>
</evidence>
<dbReference type="Pfam" id="PF02518">
    <property type="entry name" value="HATPase_c"/>
    <property type="match status" value="1"/>
</dbReference>
<evidence type="ECO:0000259" key="6">
    <source>
        <dbReference type="PROSITE" id="PS50109"/>
    </source>
</evidence>
<reference evidence="8 9" key="1">
    <citation type="submission" date="2018-03" db="EMBL/GenBank/DDBJ databases">
        <title>Cross-interface Injection: A General Nanoliter Liquid Handling Method Applied to Single Cells Genome Amplification Automated Nanoliter Liquid Handling Applied to Single Cell Multiple Displacement Amplification.</title>
        <authorList>
            <person name="Yun J."/>
            <person name="Xu P."/>
            <person name="Xu J."/>
            <person name="Dai X."/>
            <person name="Wang Y."/>
            <person name="Zheng X."/>
            <person name="Cao C."/>
            <person name="Yi Q."/>
            <person name="Zhu Y."/>
            <person name="Wang L."/>
            <person name="Dong Z."/>
            <person name="Huang Y."/>
            <person name="Huang L."/>
            <person name="Du W."/>
        </authorList>
    </citation>
    <scope>NUCLEOTIDE SEQUENCE [LARGE SCALE GENOMIC DNA]</scope>
    <source>
        <strain evidence="8 9">Z-D1-2</strain>
    </source>
</reference>
<dbReference type="Gene3D" id="3.30.450.20">
    <property type="entry name" value="PAS domain"/>
    <property type="match status" value="1"/>
</dbReference>
<dbReference type="InterPro" id="IPR052162">
    <property type="entry name" value="Sensor_kinase/Photoreceptor"/>
</dbReference>
<keyword evidence="3" id="KW-0597">Phosphoprotein</keyword>
<dbReference type="InterPro" id="IPR035965">
    <property type="entry name" value="PAS-like_dom_sf"/>
</dbReference>
<evidence type="ECO:0000256" key="2">
    <source>
        <dbReference type="ARBA" id="ARBA00012438"/>
    </source>
</evidence>
<gene>
    <name evidence="8" type="ORF">C9994_15795</name>
</gene>
<feature type="domain" description="Histidine kinase" evidence="6">
    <location>
        <begin position="119"/>
        <end position="281"/>
    </location>
</feature>
<dbReference type="InterPro" id="IPR036890">
    <property type="entry name" value="HATPase_C_sf"/>
</dbReference>
<evidence type="ECO:0000256" key="5">
    <source>
        <dbReference type="ARBA" id="ARBA00022777"/>
    </source>
</evidence>
<dbReference type="InterPro" id="IPR000014">
    <property type="entry name" value="PAS"/>
</dbReference>
<dbReference type="AlphaFoldDB" id="A0A2T4DBY8"/>
<dbReference type="InterPro" id="IPR005467">
    <property type="entry name" value="His_kinase_dom"/>
</dbReference>
<dbReference type="PROSITE" id="PS50109">
    <property type="entry name" value="HIS_KIN"/>
    <property type="match status" value="1"/>
</dbReference>
<dbReference type="Gene3D" id="1.10.287.130">
    <property type="match status" value="1"/>
</dbReference>
<evidence type="ECO:0000259" key="7">
    <source>
        <dbReference type="PROSITE" id="PS50113"/>
    </source>
</evidence>
<dbReference type="EC" id="2.7.13.3" evidence="2"/>
<dbReference type="SUPFAM" id="SSF55874">
    <property type="entry name" value="ATPase domain of HSP90 chaperone/DNA topoisomerase II/histidine kinase"/>
    <property type="match status" value="1"/>
</dbReference>
<keyword evidence="4" id="KW-0808">Transferase</keyword>
<dbReference type="PROSITE" id="PS50113">
    <property type="entry name" value="PAC"/>
    <property type="match status" value="1"/>
</dbReference>
<dbReference type="SUPFAM" id="SSF55785">
    <property type="entry name" value="PYP-like sensor domain (PAS domain)"/>
    <property type="match status" value="1"/>
</dbReference>
<evidence type="ECO:0000256" key="3">
    <source>
        <dbReference type="ARBA" id="ARBA00022553"/>
    </source>
</evidence>
<dbReference type="Proteomes" id="UP000240608">
    <property type="component" value="Unassembled WGS sequence"/>
</dbReference>
<proteinExistence type="predicted"/>
<accession>A0A2T4DBY8</accession>
<dbReference type="GO" id="GO:0000155">
    <property type="term" value="F:phosphorelay sensor kinase activity"/>
    <property type="evidence" value="ECO:0007669"/>
    <property type="project" value="InterPro"/>
</dbReference>
<dbReference type="InterPro" id="IPR000700">
    <property type="entry name" value="PAS-assoc_C"/>
</dbReference>
<dbReference type="Gene3D" id="3.30.565.10">
    <property type="entry name" value="Histidine kinase-like ATPase, C-terminal domain"/>
    <property type="match status" value="1"/>
</dbReference>
<feature type="non-terminal residue" evidence="8">
    <location>
        <position position="1"/>
    </location>
</feature>
<feature type="domain" description="PAC" evidence="7">
    <location>
        <begin position="56"/>
        <end position="108"/>
    </location>
</feature>
<dbReference type="PANTHER" id="PTHR43304">
    <property type="entry name" value="PHYTOCHROME-LIKE PROTEIN CPH1"/>
    <property type="match status" value="1"/>
</dbReference>